<dbReference type="Pfam" id="PF18726">
    <property type="entry name" value="HEPN_SAV_6107"/>
    <property type="match status" value="1"/>
</dbReference>
<comment type="caution">
    <text evidence="2">The sequence shown here is derived from an EMBL/GenBank/DDBJ whole genome shotgun (WGS) entry which is preliminary data.</text>
</comment>
<evidence type="ECO:0000259" key="1">
    <source>
        <dbReference type="Pfam" id="PF18726"/>
    </source>
</evidence>
<sequence length="134" mass="14165">MPAVRRGPVPLGPAVFTSLDRAQASLAEAATARTPAERYVAAHVAALRITAAVLAARARPTGRRRQYNAWVLLAQVAPELSEWAAFFSAGANKRASAEAGLADAVSAREADDLMRDAERFLDVVETLLDIPAAA</sequence>
<keyword evidence="3" id="KW-1185">Reference proteome</keyword>
<dbReference type="EMBL" id="JBHRZH010000004">
    <property type="protein sequence ID" value="MFC3759830.1"/>
    <property type="molecule type" value="Genomic_DNA"/>
</dbReference>
<protein>
    <submittedName>
        <fullName evidence="2">SAV_6107 family HEPN domain-containing protein</fullName>
    </submittedName>
</protein>
<dbReference type="InterPro" id="IPR040891">
    <property type="entry name" value="HEPN_SAV_6107"/>
</dbReference>
<dbReference type="RefSeq" id="WP_205120329.1">
    <property type="nucleotide sequence ID" value="NZ_JAFBCM010000001.1"/>
</dbReference>
<accession>A0ABV7Y3N8</accession>
<reference evidence="3" key="1">
    <citation type="journal article" date="2019" name="Int. J. Syst. Evol. Microbiol.">
        <title>The Global Catalogue of Microorganisms (GCM) 10K type strain sequencing project: providing services to taxonomists for standard genome sequencing and annotation.</title>
        <authorList>
            <consortium name="The Broad Institute Genomics Platform"/>
            <consortium name="The Broad Institute Genome Sequencing Center for Infectious Disease"/>
            <person name="Wu L."/>
            <person name="Ma J."/>
        </authorList>
    </citation>
    <scope>NUCLEOTIDE SEQUENCE [LARGE SCALE GENOMIC DNA]</scope>
    <source>
        <strain evidence="3">CGMCC 4.7241</strain>
    </source>
</reference>
<feature type="domain" description="SAV-6107-like HEPN" evidence="1">
    <location>
        <begin position="29"/>
        <end position="125"/>
    </location>
</feature>
<proteinExistence type="predicted"/>
<name>A0ABV7Y3N8_9ACTN</name>
<evidence type="ECO:0000313" key="2">
    <source>
        <dbReference type="EMBL" id="MFC3759830.1"/>
    </source>
</evidence>
<evidence type="ECO:0000313" key="3">
    <source>
        <dbReference type="Proteomes" id="UP001595699"/>
    </source>
</evidence>
<gene>
    <name evidence="2" type="ORF">ACFOUW_03205</name>
</gene>
<organism evidence="2 3">
    <name type="scientific">Tenggerimyces flavus</name>
    <dbReference type="NCBI Taxonomy" id="1708749"/>
    <lineage>
        <taxon>Bacteria</taxon>
        <taxon>Bacillati</taxon>
        <taxon>Actinomycetota</taxon>
        <taxon>Actinomycetes</taxon>
        <taxon>Propionibacteriales</taxon>
        <taxon>Nocardioidaceae</taxon>
        <taxon>Tenggerimyces</taxon>
    </lineage>
</organism>
<dbReference type="Proteomes" id="UP001595699">
    <property type="component" value="Unassembled WGS sequence"/>
</dbReference>